<dbReference type="SUPFAM" id="SSF57997">
    <property type="entry name" value="Tropomyosin"/>
    <property type="match status" value="1"/>
</dbReference>
<evidence type="ECO:0000313" key="4">
    <source>
        <dbReference type="Proteomes" id="UP000188729"/>
    </source>
</evidence>
<dbReference type="STRING" id="1915074.SPHI_24170"/>
<protein>
    <recommendedName>
        <fullName evidence="5">Murein lipoprotein</fullName>
    </recommendedName>
</protein>
<evidence type="ECO:0000256" key="2">
    <source>
        <dbReference type="SAM" id="SignalP"/>
    </source>
</evidence>
<dbReference type="RefSeq" id="WP_198927872.1">
    <property type="nucleotide sequence ID" value="NZ_MPSB01000012.1"/>
</dbReference>
<keyword evidence="4" id="KW-1185">Reference proteome</keyword>
<comment type="caution">
    <text evidence="3">The sequence shown here is derived from an EMBL/GenBank/DDBJ whole genome shotgun (WGS) entry which is preliminary data.</text>
</comment>
<accession>A0A1V2ES79</accession>
<feature type="compositionally biased region" description="Basic and acidic residues" evidence="1">
    <location>
        <begin position="84"/>
        <end position="95"/>
    </location>
</feature>
<dbReference type="EMBL" id="MPSB01000012">
    <property type="protein sequence ID" value="ONF95325.1"/>
    <property type="molecule type" value="Genomic_DNA"/>
</dbReference>
<evidence type="ECO:0000256" key="1">
    <source>
        <dbReference type="SAM" id="MobiDB-lite"/>
    </source>
</evidence>
<proteinExistence type="predicted"/>
<evidence type="ECO:0008006" key="5">
    <source>
        <dbReference type="Google" id="ProtNLM"/>
    </source>
</evidence>
<sequence length="102" mass="11070">MLSPATKLTSMVMIMLAAPTLGGCATKKYVREQIAPVSERVGALETQLQATDGTAKQALAEAQAASGQVQQHGQRLDQLNGRVDGVEQRLQEQERRGKRPRN</sequence>
<feature type="region of interest" description="Disordered" evidence="1">
    <location>
        <begin position="63"/>
        <end position="102"/>
    </location>
</feature>
<feature type="signal peptide" evidence="2">
    <location>
        <begin position="1"/>
        <end position="17"/>
    </location>
</feature>
<reference evidence="3 4" key="1">
    <citation type="submission" date="2016-11" db="EMBL/GenBank/DDBJ databases">
        <title>Genome sequence of Sphingomonas jeddahensis G39.</title>
        <authorList>
            <person name="Poehlein A."/>
            <person name="Wuebbeler J.H."/>
            <person name="Steinbuechel A."/>
            <person name="Daniel R."/>
        </authorList>
    </citation>
    <scope>NUCLEOTIDE SEQUENCE [LARGE SCALE GENOMIC DNA]</scope>
    <source>
        <strain evidence="3 4">G39</strain>
    </source>
</reference>
<gene>
    <name evidence="3" type="ORF">SPHI_24170</name>
</gene>
<dbReference type="Proteomes" id="UP000188729">
    <property type="component" value="Unassembled WGS sequence"/>
</dbReference>
<dbReference type="AlphaFoldDB" id="A0A1V2ES79"/>
<name>A0A1V2ES79_9SPHN</name>
<dbReference type="PROSITE" id="PS51257">
    <property type="entry name" value="PROKAR_LIPOPROTEIN"/>
    <property type="match status" value="1"/>
</dbReference>
<feature type="chain" id="PRO_5012098289" description="Murein lipoprotein" evidence="2">
    <location>
        <begin position="18"/>
        <end position="102"/>
    </location>
</feature>
<organism evidence="3 4">
    <name type="scientific">Sphingomonas jeddahensis</name>
    <dbReference type="NCBI Taxonomy" id="1915074"/>
    <lineage>
        <taxon>Bacteria</taxon>
        <taxon>Pseudomonadati</taxon>
        <taxon>Pseudomonadota</taxon>
        <taxon>Alphaproteobacteria</taxon>
        <taxon>Sphingomonadales</taxon>
        <taxon>Sphingomonadaceae</taxon>
        <taxon>Sphingomonas</taxon>
    </lineage>
</organism>
<dbReference type="Gene3D" id="1.20.5.340">
    <property type="match status" value="1"/>
</dbReference>
<evidence type="ECO:0000313" key="3">
    <source>
        <dbReference type="EMBL" id="ONF95325.1"/>
    </source>
</evidence>
<keyword evidence="2" id="KW-0732">Signal</keyword>